<name>A0ACC3BPC5_PYRYE</name>
<gene>
    <name evidence="1" type="ORF">I4F81_002413</name>
</gene>
<accession>A0ACC3BPC5</accession>
<comment type="caution">
    <text evidence="1">The sequence shown here is derived from an EMBL/GenBank/DDBJ whole genome shotgun (WGS) entry which is preliminary data.</text>
</comment>
<evidence type="ECO:0000313" key="2">
    <source>
        <dbReference type="Proteomes" id="UP000798662"/>
    </source>
</evidence>
<organism evidence="1 2">
    <name type="scientific">Pyropia yezoensis</name>
    <name type="common">Susabi-nori</name>
    <name type="synonym">Porphyra yezoensis</name>
    <dbReference type="NCBI Taxonomy" id="2788"/>
    <lineage>
        <taxon>Eukaryota</taxon>
        <taxon>Rhodophyta</taxon>
        <taxon>Bangiophyceae</taxon>
        <taxon>Bangiales</taxon>
        <taxon>Bangiaceae</taxon>
        <taxon>Pyropia</taxon>
    </lineage>
</organism>
<keyword evidence="2" id="KW-1185">Reference proteome</keyword>
<reference evidence="1" key="1">
    <citation type="submission" date="2019-11" db="EMBL/GenBank/DDBJ databases">
        <title>Nori genome reveals adaptations in red seaweeds to the harsh intertidal environment.</title>
        <authorList>
            <person name="Wang D."/>
            <person name="Mao Y."/>
        </authorList>
    </citation>
    <scope>NUCLEOTIDE SEQUENCE</scope>
    <source>
        <tissue evidence="1">Gametophyte</tissue>
    </source>
</reference>
<sequence>MRRWLPRVAAGALLPSPPSSPAPCLGGMGGVTRRGQVERAPGPTAMSLLPLPTLPPRPAPSPFDGNRGLWGPAWCLERWAGMAPGRGCAGAATARVAVTRVAPWTVLPAGGTLAACSCRDGRSDGTHACPLCAALPGFWTGLLLLWAVLAFVGVCGGGGAEADVAVAVSSTVVLGGVGGTSVAAADRRRWGRRGGAGAGASGCYASTVGGGSSTRLLGVIVAVSMLLALMATAPRERWMNNDAGGWGRGKGGADAAWAATARWGGTPIAGFAFHTGSTSGRPPLVVGAAAVNLLRPTEVERMTRVRLFDTSSSDEAAAVALGADGSVYLAGKTTPATATSGTIERALPAASPSTTAGYGGDDAFVAKVSPAGQLLWVKSIGSAADEAATGVAVSAAGVFVVGHTRGQLSSSAKRVGAVDFFLSRLSISTGNVVWTVQDGSIGRDALSAVVIGDSGDIFAAGHVGGAFLRPPVAARDVLVVRYRSDGRRMWAVQHQVGRASSASALAVSPTDGSLAVGVTVYRSVQGDQETSDAAVVRVSAAGKVLWTAHSPTFSQTFVSAVAVDTSGAVYVGASEWKHVYENFNVHLRKLSSSGAELWVTELSSAGAHADYAAAVGLSPDGRSLVVAGYSAGNFLVTTKEEEAATAAVAALHSSPSESPSHFRAIVMQMDAITGAEMVRFQDTPADVHAWQQLRALVVDLSGVLLLAGYERSLGSVDPATTDAAATSKSTVNVLLASFAEGEAA</sequence>
<proteinExistence type="predicted"/>
<evidence type="ECO:0000313" key="1">
    <source>
        <dbReference type="EMBL" id="KAK1859819.1"/>
    </source>
</evidence>
<dbReference type="Proteomes" id="UP000798662">
    <property type="component" value="Chromosome 1"/>
</dbReference>
<protein>
    <submittedName>
        <fullName evidence="1">Uncharacterized protein</fullName>
    </submittedName>
</protein>
<dbReference type="EMBL" id="CM020618">
    <property type="protein sequence ID" value="KAK1859819.1"/>
    <property type="molecule type" value="Genomic_DNA"/>
</dbReference>